<gene>
    <name evidence="4" type="ORF">DFP97_110166</name>
</gene>
<keyword evidence="2" id="KW-0472">Membrane</keyword>
<dbReference type="PANTHER" id="PTHR43833">
    <property type="entry name" value="POTASSIUM CHANNEL PROTEIN 2-RELATED-RELATED"/>
    <property type="match status" value="1"/>
</dbReference>
<dbReference type="SUPFAM" id="SSF51735">
    <property type="entry name" value="NAD(P)-binding Rossmann-fold domains"/>
    <property type="match status" value="1"/>
</dbReference>
<sequence>MYKATILMGVTGMQLFLKLTVKLLRLNNYFVALLTLLLVFISSLVAFLLEPETFGTLFNAIWWVMTTVATVGYGDYFPKTVPGKVLAMLLYVFGIGLLSLLIGKIFDSIAELQRRRESGKLKYQGQNHIIVINWSKKAQLAIEDLLDSDPAVEIIIIDNSEKHPFDQTRVHFVSGDPTSSDVLEQASIHTARSAIIFADPRIDDSSLIDGKSMLIASSIEQAAPAVHTTVEIVLEKHIRNFRHVQVNDFILSHDAVSRLAVRSALKEGNVDIFMQLLSRKYGEDVFEVEVDPAWTTYGDAFQALLRQGATLIADRTDMTINRRLEAPIPTAARLFVISNDETITKIRSERRL</sequence>
<accession>A0A368VU37</accession>
<dbReference type="Pfam" id="PF07885">
    <property type="entry name" value="Ion_trans_2"/>
    <property type="match status" value="1"/>
</dbReference>
<dbReference type="GO" id="GO:0005886">
    <property type="term" value="C:plasma membrane"/>
    <property type="evidence" value="ECO:0007669"/>
    <property type="project" value="UniProtKB-SubCell"/>
</dbReference>
<dbReference type="InterPro" id="IPR050721">
    <property type="entry name" value="Trk_Ktr_HKT_K-transport"/>
</dbReference>
<comment type="subcellular location">
    <subcellularLocation>
        <location evidence="1">Cell membrane</location>
        <topology evidence="1">Multi-pass membrane protein</topology>
    </subcellularLocation>
</comment>
<keyword evidence="2" id="KW-1133">Transmembrane helix</keyword>
<feature type="transmembrane region" description="Helical" evidence="2">
    <location>
        <begin position="85"/>
        <end position="106"/>
    </location>
</feature>
<dbReference type="Gene3D" id="3.40.50.720">
    <property type="entry name" value="NAD(P)-binding Rossmann-like Domain"/>
    <property type="match status" value="1"/>
</dbReference>
<keyword evidence="2" id="KW-0812">Transmembrane</keyword>
<feature type="transmembrane region" description="Helical" evidence="2">
    <location>
        <begin position="29"/>
        <end position="49"/>
    </location>
</feature>
<keyword evidence="4" id="KW-0813">Transport</keyword>
<keyword evidence="4" id="KW-0407">Ion channel</keyword>
<dbReference type="EMBL" id="QPJD01000010">
    <property type="protein sequence ID" value="RCW45576.1"/>
    <property type="molecule type" value="Genomic_DNA"/>
</dbReference>
<name>A0A368VU37_9BACL</name>
<dbReference type="SUPFAM" id="SSF81324">
    <property type="entry name" value="Voltage-gated potassium channels"/>
    <property type="match status" value="1"/>
</dbReference>
<dbReference type="GO" id="GO:0034220">
    <property type="term" value="P:monoatomic ion transmembrane transport"/>
    <property type="evidence" value="ECO:0007669"/>
    <property type="project" value="UniProtKB-KW"/>
</dbReference>
<dbReference type="Gene3D" id="1.10.287.70">
    <property type="match status" value="1"/>
</dbReference>
<evidence type="ECO:0000313" key="4">
    <source>
        <dbReference type="EMBL" id="RCW45576.1"/>
    </source>
</evidence>
<keyword evidence="5" id="KW-1185">Reference proteome</keyword>
<comment type="caution">
    <text evidence="4">The sequence shown here is derived from an EMBL/GenBank/DDBJ whole genome shotgun (WGS) entry which is preliminary data.</text>
</comment>
<proteinExistence type="predicted"/>
<dbReference type="PANTHER" id="PTHR43833:SF9">
    <property type="entry name" value="POTASSIUM CHANNEL PROTEIN YUGO-RELATED"/>
    <property type="match status" value="1"/>
</dbReference>
<dbReference type="AlphaFoldDB" id="A0A368VU37"/>
<feature type="transmembrane region" description="Helical" evidence="2">
    <location>
        <begin position="56"/>
        <end position="73"/>
    </location>
</feature>
<dbReference type="InterPro" id="IPR036291">
    <property type="entry name" value="NAD(P)-bd_dom_sf"/>
</dbReference>
<evidence type="ECO:0000313" key="5">
    <source>
        <dbReference type="Proteomes" id="UP000252415"/>
    </source>
</evidence>
<dbReference type="PRINTS" id="PR00169">
    <property type="entry name" value="KCHANNEL"/>
</dbReference>
<dbReference type="PROSITE" id="PS51201">
    <property type="entry name" value="RCK_N"/>
    <property type="match status" value="1"/>
</dbReference>
<dbReference type="Proteomes" id="UP000252415">
    <property type="component" value="Unassembled WGS sequence"/>
</dbReference>
<keyword evidence="4" id="KW-0406">Ion transport</keyword>
<reference evidence="4 5" key="1">
    <citation type="submission" date="2018-07" db="EMBL/GenBank/DDBJ databases">
        <title>Genomic Encyclopedia of Type Strains, Phase III (KMG-III): the genomes of soil and plant-associated and newly described type strains.</title>
        <authorList>
            <person name="Whitman W."/>
        </authorList>
    </citation>
    <scope>NUCLEOTIDE SEQUENCE [LARGE SCALE GENOMIC DNA]</scope>
    <source>
        <strain evidence="4 5">CECT 7506</strain>
    </source>
</reference>
<evidence type="ECO:0000256" key="1">
    <source>
        <dbReference type="ARBA" id="ARBA00004651"/>
    </source>
</evidence>
<dbReference type="GO" id="GO:0006813">
    <property type="term" value="P:potassium ion transport"/>
    <property type="evidence" value="ECO:0007669"/>
    <property type="project" value="InterPro"/>
</dbReference>
<evidence type="ECO:0000256" key="2">
    <source>
        <dbReference type="SAM" id="Phobius"/>
    </source>
</evidence>
<evidence type="ECO:0000259" key="3">
    <source>
        <dbReference type="PROSITE" id="PS51201"/>
    </source>
</evidence>
<feature type="domain" description="RCK N-terminal" evidence="3">
    <location>
        <begin position="126"/>
        <end position="251"/>
    </location>
</feature>
<dbReference type="Pfam" id="PF02254">
    <property type="entry name" value="TrkA_N"/>
    <property type="match status" value="1"/>
</dbReference>
<dbReference type="InterPro" id="IPR003148">
    <property type="entry name" value="RCK_N"/>
</dbReference>
<protein>
    <submittedName>
        <fullName evidence="4">Voltage-gated potassium channel</fullName>
    </submittedName>
</protein>
<organism evidence="4 5">
    <name type="scientific">Paenibacillus prosopidis</name>
    <dbReference type="NCBI Taxonomy" id="630520"/>
    <lineage>
        <taxon>Bacteria</taxon>
        <taxon>Bacillati</taxon>
        <taxon>Bacillota</taxon>
        <taxon>Bacilli</taxon>
        <taxon>Bacillales</taxon>
        <taxon>Paenibacillaceae</taxon>
        <taxon>Paenibacillus</taxon>
    </lineage>
</organism>
<dbReference type="InterPro" id="IPR013099">
    <property type="entry name" value="K_chnl_dom"/>
</dbReference>